<feature type="compositionally biased region" description="Basic residues" evidence="1">
    <location>
        <begin position="15"/>
        <end position="47"/>
    </location>
</feature>
<keyword evidence="3" id="KW-1185">Reference proteome</keyword>
<feature type="compositionally biased region" description="Basic residues" evidence="1">
    <location>
        <begin position="70"/>
        <end position="79"/>
    </location>
</feature>
<name>A0A502GHG5_9PROT</name>
<dbReference type="EMBL" id="RCZP01000001">
    <property type="protein sequence ID" value="TPG61231.1"/>
    <property type="molecule type" value="Genomic_DNA"/>
</dbReference>
<proteinExistence type="predicted"/>
<feature type="compositionally biased region" description="Basic and acidic residues" evidence="1">
    <location>
        <begin position="48"/>
        <end position="69"/>
    </location>
</feature>
<evidence type="ECO:0000313" key="3">
    <source>
        <dbReference type="Proteomes" id="UP000317078"/>
    </source>
</evidence>
<evidence type="ECO:0000313" key="2">
    <source>
        <dbReference type="EMBL" id="TPG61231.1"/>
    </source>
</evidence>
<sequence>MSDDRFQPLQDSPRPRPRRRRDRVPRRAGRFRPHPLHRRRPDHRARRRADAEPHAAVEPGPDARPDLPRAQRRHRRRRPALLTAGATGPAP</sequence>
<feature type="region of interest" description="Disordered" evidence="1">
    <location>
        <begin position="1"/>
        <end position="91"/>
    </location>
</feature>
<protein>
    <submittedName>
        <fullName evidence="2">Uncharacterized protein</fullName>
    </submittedName>
</protein>
<evidence type="ECO:0000256" key="1">
    <source>
        <dbReference type="SAM" id="MobiDB-lite"/>
    </source>
</evidence>
<dbReference type="Proteomes" id="UP000317078">
    <property type="component" value="Unassembled WGS sequence"/>
</dbReference>
<gene>
    <name evidence="2" type="ORF">EAH89_01345</name>
</gene>
<accession>A0A502GHG5</accession>
<organism evidence="2 3">
    <name type="scientific">Muricoccus nepalensis</name>
    <dbReference type="NCBI Taxonomy" id="1854500"/>
    <lineage>
        <taxon>Bacteria</taxon>
        <taxon>Pseudomonadati</taxon>
        <taxon>Pseudomonadota</taxon>
        <taxon>Alphaproteobacteria</taxon>
        <taxon>Acetobacterales</taxon>
        <taxon>Roseomonadaceae</taxon>
        <taxon>Muricoccus</taxon>
    </lineage>
</organism>
<reference evidence="2 3" key="1">
    <citation type="journal article" date="2019" name="Environ. Microbiol.">
        <title>Species interactions and distinct microbial communities in high Arctic permafrost affected cryosols are associated with the CH4 and CO2 gas fluxes.</title>
        <authorList>
            <person name="Altshuler I."/>
            <person name="Hamel J."/>
            <person name="Turney S."/>
            <person name="Magnuson E."/>
            <person name="Levesque R."/>
            <person name="Greer C."/>
            <person name="Whyte L.G."/>
        </authorList>
    </citation>
    <scope>NUCLEOTIDE SEQUENCE [LARGE SCALE GENOMIC DNA]</scope>
    <source>
        <strain evidence="2 3">S9.3B</strain>
    </source>
</reference>
<dbReference type="AlphaFoldDB" id="A0A502GHG5"/>
<comment type="caution">
    <text evidence="2">The sequence shown here is derived from an EMBL/GenBank/DDBJ whole genome shotgun (WGS) entry which is preliminary data.</text>
</comment>